<dbReference type="RefSeq" id="WP_169505626.1">
    <property type="nucleotide sequence ID" value="NZ_JABBPN010000012.1"/>
</dbReference>
<gene>
    <name evidence="2" type="ORF">HII30_13845</name>
</gene>
<dbReference type="EMBL" id="JABBPN010000012">
    <property type="protein sequence ID" value="NMO96843.1"/>
    <property type="molecule type" value="Genomic_DNA"/>
</dbReference>
<dbReference type="InterPro" id="IPR006530">
    <property type="entry name" value="YD"/>
</dbReference>
<evidence type="ECO:0000313" key="3">
    <source>
        <dbReference type="Proteomes" id="UP000565468"/>
    </source>
</evidence>
<organism evidence="2 3">
    <name type="scientific">Paenibacillus lemnae</name>
    <dbReference type="NCBI Taxonomy" id="1330551"/>
    <lineage>
        <taxon>Bacteria</taxon>
        <taxon>Bacillati</taxon>
        <taxon>Bacillota</taxon>
        <taxon>Bacilli</taxon>
        <taxon>Bacillales</taxon>
        <taxon>Paenibacillaceae</taxon>
        <taxon>Paenibacillus</taxon>
    </lineage>
</organism>
<feature type="chain" id="PRO_5039606757" evidence="1">
    <location>
        <begin position="25"/>
        <end position="491"/>
    </location>
</feature>
<accession>A0A848MAA0</accession>
<evidence type="ECO:0000313" key="2">
    <source>
        <dbReference type="EMBL" id="NMO96843.1"/>
    </source>
</evidence>
<comment type="caution">
    <text evidence="2">The sequence shown here is derived from an EMBL/GenBank/DDBJ whole genome shotgun (WGS) entry which is preliminary data.</text>
</comment>
<feature type="signal peptide" evidence="1">
    <location>
        <begin position="1"/>
        <end position="24"/>
    </location>
</feature>
<dbReference type="AlphaFoldDB" id="A0A848MAA0"/>
<reference evidence="2 3" key="1">
    <citation type="submission" date="2020-04" db="EMBL/GenBank/DDBJ databases">
        <title>Paenibacillus algicola sp. nov., a novel marine bacterium producing alginate lyase.</title>
        <authorList>
            <person name="Huang H."/>
        </authorList>
    </citation>
    <scope>NUCLEOTIDE SEQUENCE [LARGE SCALE GENOMIC DNA]</scope>
    <source>
        <strain evidence="2 3">L7-75</strain>
    </source>
</reference>
<protein>
    <submittedName>
        <fullName evidence="2">RHS repeat protein</fullName>
    </submittedName>
</protein>
<keyword evidence="1" id="KW-0732">Signal</keyword>
<name>A0A848MAA0_PAELE</name>
<sequence length="491" mass="54917">MQQRKHLKVLATLVLAVTSTASLPYEVSAKTESNLLAATLPAPSVSEAKRPAKEELPQIEKEEISKRTLNSKRYLLSDGSYKEVISLTPLHYQDKEGVYQDIVLDFEEKILPTVSDSVYKESTPPQEVTPQTSLDIPFEQQEVIYTSQTVPYSIDIHKSFQKGFTLGHNGSIVSFLPLNTIPAEVENSMLSKEKAGFKQVWTDTDVDVNLTPSGVVQSLHLKSDQAPSQFNFELKDSVELFESGALRLGQAWVQDASGQSRQAIHKVIQEEDSSILEISYDKNGLVYPVTLHSKVSWSSYSQESGDHSTSMQFDLSMLPKEVDILGTSLSFNVLDLSAVSELHVLRNIEPVALHSDAGSQLYEVDAEHAYGQQALSDTGLQTIKLEKDLVTGWLSGEFDNYGLKLQLNEQNEFISLSSADEADLSLRPMLQIYYTEGMPDVQSVMQAAMLFTYSYDEQNRLQFIDFPTGDRIRFTYDSSGNLIQREFLPVQ</sequence>
<evidence type="ECO:0000256" key="1">
    <source>
        <dbReference type="SAM" id="SignalP"/>
    </source>
</evidence>
<proteinExistence type="predicted"/>
<keyword evidence="3" id="KW-1185">Reference proteome</keyword>
<dbReference type="Proteomes" id="UP000565468">
    <property type="component" value="Unassembled WGS sequence"/>
</dbReference>
<dbReference type="NCBIfam" id="TIGR01643">
    <property type="entry name" value="YD_repeat_2x"/>
    <property type="match status" value="1"/>
</dbReference>